<keyword evidence="2" id="KW-1185">Reference proteome</keyword>
<name>A0A540M9C0_MALBA</name>
<protein>
    <submittedName>
        <fullName evidence="1">Uncharacterized protein</fullName>
    </submittedName>
</protein>
<dbReference type="Proteomes" id="UP000315295">
    <property type="component" value="Unassembled WGS sequence"/>
</dbReference>
<reference evidence="1 2" key="1">
    <citation type="journal article" date="2019" name="G3 (Bethesda)">
        <title>Sequencing of a Wild Apple (Malus baccata) Genome Unravels the Differences Between Cultivated and Wild Apple Species Regarding Disease Resistance and Cold Tolerance.</title>
        <authorList>
            <person name="Chen X."/>
        </authorList>
    </citation>
    <scope>NUCLEOTIDE SEQUENCE [LARGE SCALE GENOMIC DNA]</scope>
    <source>
        <strain evidence="2">cv. Shandingzi</strain>
        <tissue evidence="1">Leaves</tissue>
    </source>
</reference>
<dbReference type="AlphaFoldDB" id="A0A540M9C0"/>
<evidence type="ECO:0000313" key="1">
    <source>
        <dbReference type="EMBL" id="TQD95353.1"/>
    </source>
</evidence>
<comment type="caution">
    <text evidence="1">The sequence shown here is derived from an EMBL/GenBank/DDBJ whole genome shotgun (WGS) entry which is preliminary data.</text>
</comment>
<evidence type="ECO:0000313" key="2">
    <source>
        <dbReference type="Proteomes" id="UP000315295"/>
    </source>
</evidence>
<dbReference type="STRING" id="106549.A0A540M9C0"/>
<accession>A0A540M9C0</accession>
<dbReference type="EMBL" id="VIEB01000318">
    <property type="protein sequence ID" value="TQD95353.1"/>
    <property type="molecule type" value="Genomic_DNA"/>
</dbReference>
<gene>
    <name evidence="1" type="ORF">C1H46_019039</name>
</gene>
<organism evidence="1 2">
    <name type="scientific">Malus baccata</name>
    <name type="common">Siberian crab apple</name>
    <name type="synonym">Pyrus baccata</name>
    <dbReference type="NCBI Taxonomy" id="106549"/>
    <lineage>
        <taxon>Eukaryota</taxon>
        <taxon>Viridiplantae</taxon>
        <taxon>Streptophyta</taxon>
        <taxon>Embryophyta</taxon>
        <taxon>Tracheophyta</taxon>
        <taxon>Spermatophyta</taxon>
        <taxon>Magnoliopsida</taxon>
        <taxon>eudicotyledons</taxon>
        <taxon>Gunneridae</taxon>
        <taxon>Pentapetalae</taxon>
        <taxon>rosids</taxon>
        <taxon>fabids</taxon>
        <taxon>Rosales</taxon>
        <taxon>Rosaceae</taxon>
        <taxon>Amygdaloideae</taxon>
        <taxon>Maleae</taxon>
        <taxon>Malus</taxon>
    </lineage>
</organism>
<proteinExistence type="predicted"/>
<sequence length="139" mass="15675">MDRPRFVIEASEVESMAKQSDLTVLQLLPSFVKSTHALMGCFVTTLLGLPPILFRHHRQNPNPIAHLTRYSILISTTFFIALKPPPSYTFPLPPDTTITDRVFMDVSLCATYFRPLSSPDPKPNLYLHSIPLGRLVLDL</sequence>